<dbReference type="Gene3D" id="3.10.20.90">
    <property type="entry name" value="Phosphatidylinositol 3-kinase Catalytic Subunit, Chain A, domain 1"/>
    <property type="match status" value="1"/>
</dbReference>
<organism evidence="4">
    <name type="scientific">Homalodisca liturata</name>
    <dbReference type="NCBI Taxonomy" id="320908"/>
    <lineage>
        <taxon>Eukaryota</taxon>
        <taxon>Metazoa</taxon>
        <taxon>Ecdysozoa</taxon>
        <taxon>Arthropoda</taxon>
        <taxon>Hexapoda</taxon>
        <taxon>Insecta</taxon>
        <taxon>Pterygota</taxon>
        <taxon>Neoptera</taxon>
        <taxon>Paraneoptera</taxon>
        <taxon>Hemiptera</taxon>
        <taxon>Auchenorrhyncha</taxon>
        <taxon>Membracoidea</taxon>
        <taxon>Cicadellidae</taxon>
        <taxon>Cicadellinae</taxon>
        <taxon>Proconiini</taxon>
        <taxon>Homalodisca</taxon>
    </lineage>
</organism>
<dbReference type="InterPro" id="IPR041207">
    <property type="entry name" value="NUB1_ubiquitin-like_dom"/>
</dbReference>
<feature type="coiled-coil region" evidence="1">
    <location>
        <begin position="338"/>
        <end position="413"/>
    </location>
</feature>
<dbReference type="InterPro" id="IPR000626">
    <property type="entry name" value="Ubiquitin-like_dom"/>
</dbReference>
<keyword evidence="1" id="KW-0175">Coiled coil</keyword>
<gene>
    <name evidence="4" type="ORF">g.29879</name>
</gene>
<dbReference type="SUPFAM" id="SSF48452">
    <property type="entry name" value="TPR-like"/>
    <property type="match status" value="1"/>
</dbReference>
<accession>A0A1B6IQB3</accession>
<name>A0A1B6IQB3_9HEMI</name>
<dbReference type="InterPro" id="IPR011990">
    <property type="entry name" value="TPR-like_helical_dom_sf"/>
</dbReference>
<evidence type="ECO:0000256" key="1">
    <source>
        <dbReference type="SAM" id="Coils"/>
    </source>
</evidence>
<dbReference type="InterPro" id="IPR029071">
    <property type="entry name" value="Ubiquitin-like_domsf"/>
</dbReference>
<proteinExistence type="predicted"/>
<dbReference type="GO" id="GO:2000058">
    <property type="term" value="P:regulation of ubiquitin-dependent protein catabolic process"/>
    <property type="evidence" value="ECO:0007669"/>
    <property type="project" value="TreeGrafter"/>
</dbReference>
<feature type="domain" description="Ubiquitin-like" evidence="3">
    <location>
        <begin position="90"/>
        <end position="167"/>
    </location>
</feature>
<dbReference type="PROSITE" id="PS50053">
    <property type="entry name" value="UBIQUITIN_2"/>
    <property type="match status" value="1"/>
</dbReference>
<reference evidence="4" key="1">
    <citation type="submission" date="2015-11" db="EMBL/GenBank/DDBJ databases">
        <title>De novo transcriptome assembly of four potential Pierce s Disease insect vectors from Arizona vineyards.</title>
        <authorList>
            <person name="Tassone E.E."/>
        </authorList>
    </citation>
    <scope>NUCLEOTIDE SEQUENCE</scope>
</reference>
<dbReference type="SMART" id="SM00165">
    <property type="entry name" value="UBA"/>
    <property type="match status" value="3"/>
</dbReference>
<evidence type="ECO:0008006" key="5">
    <source>
        <dbReference type="Google" id="ProtNLM"/>
    </source>
</evidence>
<dbReference type="InterPro" id="IPR015940">
    <property type="entry name" value="UBA"/>
</dbReference>
<dbReference type="SUPFAM" id="SSF46934">
    <property type="entry name" value="UBA-like"/>
    <property type="match status" value="2"/>
</dbReference>
<evidence type="ECO:0000313" key="4">
    <source>
        <dbReference type="EMBL" id="JAS89128.1"/>
    </source>
</evidence>
<feature type="domain" description="UBA" evidence="2">
    <location>
        <begin position="436"/>
        <end position="476"/>
    </location>
</feature>
<evidence type="ECO:0000259" key="3">
    <source>
        <dbReference type="PROSITE" id="PS50053"/>
    </source>
</evidence>
<dbReference type="Gene3D" id="1.10.8.10">
    <property type="entry name" value="DNA helicase RuvA subunit, C-terminal domain"/>
    <property type="match status" value="2"/>
</dbReference>
<feature type="domain" description="UBA" evidence="2">
    <location>
        <begin position="363"/>
        <end position="403"/>
    </location>
</feature>
<dbReference type="PROSITE" id="PS50030">
    <property type="entry name" value="UBA"/>
    <property type="match status" value="2"/>
</dbReference>
<dbReference type="AlphaFoldDB" id="A0A1B6IQB3"/>
<dbReference type="InterPro" id="IPR039749">
    <property type="entry name" value="NUB1"/>
</dbReference>
<dbReference type="EMBL" id="GECU01018578">
    <property type="protein sequence ID" value="JAS89128.1"/>
    <property type="molecule type" value="Transcribed_RNA"/>
</dbReference>
<dbReference type="CDD" id="cd14291">
    <property type="entry name" value="UBA1_NUB1_like"/>
    <property type="match status" value="1"/>
</dbReference>
<dbReference type="PANTHER" id="PTHR12948:SF3">
    <property type="entry name" value="NEDD8 ULTIMATE BUSTER 1"/>
    <property type="match status" value="1"/>
</dbReference>
<dbReference type="Gene3D" id="1.25.40.10">
    <property type="entry name" value="Tetratricopeptide repeat domain"/>
    <property type="match status" value="1"/>
</dbReference>
<dbReference type="Pfam" id="PF18037">
    <property type="entry name" value="Ubiquitin_5"/>
    <property type="match status" value="1"/>
</dbReference>
<dbReference type="PANTHER" id="PTHR12948">
    <property type="entry name" value="NEDD8 ULTIMATE BUSTER-1 BS4 PROTEIN"/>
    <property type="match status" value="1"/>
</dbReference>
<dbReference type="CDD" id="cd14270">
    <property type="entry name" value="UBA"/>
    <property type="match status" value="1"/>
</dbReference>
<protein>
    <recommendedName>
        <fullName evidence="5">NEDD8 ultimate buster 1</fullName>
    </recommendedName>
</protein>
<dbReference type="CDD" id="cd17062">
    <property type="entry name" value="Ubl_NUB1"/>
    <property type="match status" value="1"/>
</dbReference>
<dbReference type="SUPFAM" id="SSF54236">
    <property type="entry name" value="Ubiquitin-like"/>
    <property type="match status" value="1"/>
</dbReference>
<dbReference type="SMART" id="SM00213">
    <property type="entry name" value="UBQ"/>
    <property type="match status" value="1"/>
</dbReference>
<evidence type="ECO:0000259" key="2">
    <source>
        <dbReference type="PROSITE" id="PS50030"/>
    </source>
</evidence>
<dbReference type="InterPro" id="IPR009060">
    <property type="entry name" value="UBA-like_sf"/>
</dbReference>
<sequence length="600" mass="67833">MNAGLREEDIQFQVREKLNKEKIKLWLEPYYNQINGVADQEEQALQLLCEQLSPELNIDPELCITALRNLQNNALESLKSNKVFKETGMACLRVRVSGEVPTLLRINVSLSDPTTEFLKEIAKETGISHERIKLISQGKVLLPDETLASQGIKNNSLLMAVILEANKEEMQESEKRFKTLESTKKDVQFLAGRSNANNEYYFQVENQAGVTLNLPFHERKALVTAMAMHEKGRAALKKGDYALALVLFLEADKEYSECTSELLHSVDNYALLHLDISWCYLCLRNPAQIPDAEYRLRLCEQNFHKSYGPNLERLMAIKGATGNEAALFMRLHLMQGIVLFHQNKRNEAKQQFERVQSELSGLKLDDNKICLLLELGYTNAEARLGLRAARGNVEEAEELIGRKRREKDLAREKNRVQLKYERERIKLGLCADGQQYCEPSLVDKLVKMGFNHNQCVQALKMSNNIVSEAVGIMQDQPHLLASSSSAPSEESIAQVASLGVEPELAREALEKCPELERAVKSMCSMSQSPQASEALAAASASAMSFLENFHKKRKGKIEKEKQAFERVSEGLIDNDLTDDHLDLNLAQEEQFLMEYLSLLN</sequence>